<dbReference type="PANTHER" id="PTHR33604:SF3">
    <property type="entry name" value="OSJNBA0004B13.7 PROTEIN"/>
    <property type="match status" value="1"/>
</dbReference>
<organism evidence="2 3">
    <name type="scientific">Mycena citricolor</name>
    <dbReference type="NCBI Taxonomy" id="2018698"/>
    <lineage>
        <taxon>Eukaryota</taxon>
        <taxon>Fungi</taxon>
        <taxon>Dikarya</taxon>
        <taxon>Basidiomycota</taxon>
        <taxon>Agaricomycotina</taxon>
        <taxon>Agaricomycetes</taxon>
        <taxon>Agaricomycetidae</taxon>
        <taxon>Agaricales</taxon>
        <taxon>Marasmiineae</taxon>
        <taxon>Mycenaceae</taxon>
        <taxon>Mycena</taxon>
    </lineage>
</organism>
<proteinExistence type="predicted"/>
<accession>A0AAD2H2S4</accession>
<keyword evidence="3" id="KW-1185">Reference proteome</keyword>
<reference evidence="2" key="1">
    <citation type="submission" date="2023-11" db="EMBL/GenBank/DDBJ databases">
        <authorList>
            <person name="De Vega J J."/>
            <person name="De Vega J J."/>
        </authorList>
    </citation>
    <scope>NUCLEOTIDE SEQUENCE</scope>
</reference>
<sequence>MSLLLSSLFRRVSLLLAGLCFILLCIPGGKPQSRRKEFNDEEVRLGFPMKLNTTSSSSFKSSFTAILPITDRTFSNFEDLLDPFFSLSSCVTDVLIACPESLLPQARLVVRQIVLSSAQDRKHVDMSLYSWNVEQHSSSRIILEAASKMTTDWLLLLDEEGLSGLTGRTRDMLLCPASLELPIGSRGVFAQSGSASCVVPSPDPTATLYLKPPFSIPRALIKKAYKDWAELGRAISSPQDGIGGVMRGWEGDGDWCSTSRSDGAPLSVTFVFVLSSRSDLSAASHLICRLLSAHHEVRILLHSENEGDDHMACDLTWDGLADSSASVLEWLDRLDQVPDVLFAVEDLAAGYSARTVIVRVPREDLAHTSWMGSMSYLEWINWNMPTVELSIITQDRPGSLQRLLTSLSKARYFGDSVVLRTNMEQSPDTETLQVLSEFQWKHGPVFAHRRIIHAGLMPAVVESWYPSSNDSFGVLLEDDIEVSALFYAWIKMTVLRYRYSEQSHLTKQLFGVSLYQQKNIELHPESRKSFNARSYFARNRIAEPTTPYLSQIPCSWGAVYFPEHWREFHGYLAERFSQAKMDINQPVVPGVRSNTWTRSWKKYFIEMVYLRGYVMLYPNFASFMSLSTNHLEVGSHVKDRSKEKQRMFSMPLIGADESWRLLDLPGERLPAWNTLPVLNLTGSLTTLEHLASVSMPSP</sequence>
<evidence type="ECO:0000313" key="3">
    <source>
        <dbReference type="Proteomes" id="UP001295794"/>
    </source>
</evidence>
<dbReference type="Gene3D" id="3.90.550.10">
    <property type="entry name" value="Spore Coat Polysaccharide Biosynthesis Protein SpsA, Chain A"/>
    <property type="match status" value="1"/>
</dbReference>
<dbReference type="Proteomes" id="UP001295794">
    <property type="component" value="Unassembled WGS sequence"/>
</dbReference>
<dbReference type="PANTHER" id="PTHR33604">
    <property type="entry name" value="OSJNBA0004B13.7 PROTEIN"/>
    <property type="match status" value="1"/>
</dbReference>
<name>A0AAD2H2S4_9AGAR</name>
<evidence type="ECO:0000256" key="1">
    <source>
        <dbReference type="SAM" id="SignalP"/>
    </source>
</evidence>
<protein>
    <submittedName>
        <fullName evidence="2">Uncharacterized protein</fullName>
    </submittedName>
</protein>
<dbReference type="EMBL" id="CAVNYO010000128">
    <property type="protein sequence ID" value="CAK5267615.1"/>
    <property type="molecule type" value="Genomic_DNA"/>
</dbReference>
<dbReference type="AlphaFoldDB" id="A0AAD2H2S4"/>
<feature type="signal peptide" evidence="1">
    <location>
        <begin position="1"/>
        <end position="31"/>
    </location>
</feature>
<gene>
    <name evidence="2" type="ORF">MYCIT1_LOCUS10289</name>
</gene>
<feature type="chain" id="PRO_5041929044" evidence="1">
    <location>
        <begin position="32"/>
        <end position="698"/>
    </location>
</feature>
<keyword evidence="1" id="KW-0732">Signal</keyword>
<evidence type="ECO:0000313" key="2">
    <source>
        <dbReference type="EMBL" id="CAK5267615.1"/>
    </source>
</evidence>
<dbReference type="InterPro" id="IPR029044">
    <property type="entry name" value="Nucleotide-diphossugar_trans"/>
</dbReference>
<comment type="caution">
    <text evidence="2">The sequence shown here is derived from an EMBL/GenBank/DDBJ whole genome shotgun (WGS) entry which is preliminary data.</text>
</comment>